<dbReference type="SUPFAM" id="SSF53474">
    <property type="entry name" value="alpha/beta-Hydrolases"/>
    <property type="match status" value="1"/>
</dbReference>
<dbReference type="EC" id="3.7.1.17" evidence="3"/>
<dbReference type="GO" id="GO:0102296">
    <property type="term" value="F:4,5-9,10-diseco-3-hydroxy-5,9,17-trioxoandrosta-1(10),2-diene-4-oate hydrolase activity"/>
    <property type="evidence" value="ECO:0007669"/>
    <property type="project" value="UniProtKB-EC"/>
</dbReference>
<evidence type="ECO:0000313" key="3">
    <source>
        <dbReference type="EMBL" id="KJL31772.1"/>
    </source>
</evidence>
<evidence type="ECO:0000259" key="2">
    <source>
        <dbReference type="Pfam" id="PF12697"/>
    </source>
</evidence>
<dbReference type="PROSITE" id="PS51257">
    <property type="entry name" value="PROKAR_LIPOPROTEIN"/>
    <property type="match status" value="1"/>
</dbReference>
<feature type="signal peptide" evidence="1">
    <location>
        <begin position="1"/>
        <end position="23"/>
    </location>
</feature>
<dbReference type="GO" id="GO:0016020">
    <property type="term" value="C:membrane"/>
    <property type="evidence" value="ECO:0007669"/>
    <property type="project" value="TreeGrafter"/>
</dbReference>
<proteinExistence type="predicted"/>
<sequence length="311" mass="32256">MRSRATTALIAGVLLAAVVSGCAPQTRLPPGNTHAPLVSTMKDRAGMVSLSSSRDMYLTCRGSGSPTVVLMSGTGGAADEWTTLPPPSSPPATRASATAVLPALASDARVCAYDRPGTTREDGDLSPTTPVPQPTTALHGVRDLRDLLDAAGERGPVLLVGASWGGMIAQLYARTYPRQVVGLVLVDSASTWLAQTLSADQWQAWMAAIAAAGTDSTAERPAYEPSLQEFAAARPAPDLPTTVLSSDQPWDLGVTPGASTWPAWLAAQDELARASHATHLSATHSGHGIQVEQPDLVASAIRDVLAEARGK</sequence>
<accession>A0A0F0LEY6</accession>
<evidence type="ECO:0000313" key="4">
    <source>
        <dbReference type="Proteomes" id="UP000033740"/>
    </source>
</evidence>
<reference evidence="3 4" key="1">
    <citation type="submission" date="2015-02" db="EMBL/GenBank/DDBJ databases">
        <title>Draft genome sequences of ten Microbacterium spp. with emphasis on heavy metal contaminated environments.</title>
        <authorList>
            <person name="Corretto E."/>
        </authorList>
    </citation>
    <scope>NUCLEOTIDE SEQUENCE [LARGE SCALE GENOMIC DNA]</scope>
    <source>
        <strain evidence="3 4">ARN176</strain>
    </source>
</reference>
<feature type="chain" id="PRO_5038464367" evidence="1">
    <location>
        <begin position="24"/>
        <end position="311"/>
    </location>
</feature>
<dbReference type="PATRIC" id="fig|582680.6.peg.3128"/>
<dbReference type="AlphaFoldDB" id="A0A0F0LEY6"/>
<keyword evidence="1" id="KW-0732">Signal</keyword>
<organism evidence="3 4">
    <name type="scientific">Microbacterium azadirachtae</name>
    <dbReference type="NCBI Taxonomy" id="582680"/>
    <lineage>
        <taxon>Bacteria</taxon>
        <taxon>Bacillati</taxon>
        <taxon>Actinomycetota</taxon>
        <taxon>Actinomycetes</taxon>
        <taxon>Micrococcales</taxon>
        <taxon>Microbacteriaceae</taxon>
        <taxon>Microbacterium</taxon>
    </lineage>
</organism>
<dbReference type="PANTHER" id="PTHR43798">
    <property type="entry name" value="MONOACYLGLYCEROL LIPASE"/>
    <property type="match status" value="1"/>
</dbReference>
<dbReference type="Pfam" id="PF12697">
    <property type="entry name" value="Abhydrolase_6"/>
    <property type="match status" value="1"/>
</dbReference>
<keyword evidence="4" id="KW-1185">Reference proteome</keyword>
<dbReference type="Proteomes" id="UP000033740">
    <property type="component" value="Unassembled WGS sequence"/>
</dbReference>
<keyword evidence="3" id="KW-0378">Hydrolase</keyword>
<comment type="caution">
    <text evidence="3">The sequence shown here is derived from an EMBL/GenBank/DDBJ whole genome shotgun (WGS) entry which is preliminary data.</text>
</comment>
<dbReference type="InterPro" id="IPR000073">
    <property type="entry name" value="AB_hydrolase_1"/>
</dbReference>
<dbReference type="InterPro" id="IPR050266">
    <property type="entry name" value="AB_hydrolase_sf"/>
</dbReference>
<dbReference type="PANTHER" id="PTHR43798:SF33">
    <property type="entry name" value="HYDROLASE, PUTATIVE (AFU_ORTHOLOGUE AFUA_2G14860)-RELATED"/>
    <property type="match status" value="1"/>
</dbReference>
<protein>
    <submittedName>
        <fullName evidence="3">4,5:9,10-diseco-3-hydroxy-5,9, 17-trioxoandrosta-1(10),2-diene-4-oate hydrolase</fullName>
        <ecNumber evidence="3">3.7.1.17</ecNumber>
    </submittedName>
</protein>
<dbReference type="InterPro" id="IPR029058">
    <property type="entry name" value="AB_hydrolase_fold"/>
</dbReference>
<dbReference type="Gene3D" id="3.40.50.1820">
    <property type="entry name" value="alpha/beta hydrolase"/>
    <property type="match status" value="1"/>
</dbReference>
<dbReference type="RefSeq" id="WP_052680305.1">
    <property type="nucleotide sequence ID" value="NZ_JYIX01000038.1"/>
</dbReference>
<dbReference type="STRING" id="582680.RS86_03052"/>
<dbReference type="EMBL" id="JYIX01000038">
    <property type="protein sequence ID" value="KJL31772.1"/>
    <property type="molecule type" value="Genomic_DNA"/>
</dbReference>
<feature type="domain" description="AB hydrolase-1" evidence="2">
    <location>
        <begin position="68"/>
        <end position="300"/>
    </location>
</feature>
<gene>
    <name evidence="3" type="primary">hsaD</name>
    <name evidence="3" type="ORF">RS86_03052</name>
</gene>
<name>A0A0F0LEY6_9MICO</name>
<evidence type="ECO:0000256" key="1">
    <source>
        <dbReference type="SAM" id="SignalP"/>
    </source>
</evidence>